<dbReference type="SUPFAM" id="SSF52317">
    <property type="entry name" value="Class I glutamine amidotransferase-like"/>
    <property type="match status" value="1"/>
</dbReference>
<evidence type="ECO:0000259" key="4">
    <source>
        <dbReference type="Pfam" id="PF17676"/>
    </source>
</evidence>
<feature type="domain" description="LD-carboxypeptidase C-terminal" evidence="4">
    <location>
        <begin position="151"/>
        <end position="279"/>
    </location>
</feature>
<proteinExistence type="inferred from homology"/>
<dbReference type="Gene3D" id="3.50.30.60">
    <property type="entry name" value="LD-carboxypeptidase A C-terminal domain-like"/>
    <property type="match status" value="1"/>
</dbReference>
<sequence>MFIIEIYGAYRRTGISWRRIFAAIGGDDSFRLIPYLMEDGEFVSAVKKFPKVFSGFSDTTVIHLMLYILGLATYYGLACLTDMGELDKDMLPYTKAAFDHYMGKEFETIESSPYWYEERKDFGSSQYGVPRVRHKEGYGHRFIIEKDGKFTGELLGGCLETLYDMCVGERHPEEQKIIQQHGIFPAAREWEGKVLFLETSESKSAPKKLEHMLTILEKNGVFKNLQGVILGKPQDEAYFFEYEEIYTRTFCGYKYPVVYNVNFGHALPRTVLPYGRKLSIDCKRKELRFV</sequence>
<accession>A0AAE6ITJ5</accession>
<evidence type="ECO:0000259" key="3">
    <source>
        <dbReference type="Pfam" id="PF02016"/>
    </source>
</evidence>
<protein>
    <submittedName>
        <fullName evidence="5">LD-carboxypeptidase</fullName>
    </submittedName>
</protein>
<keyword evidence="2" id="KW-0378">Hydrolase</keyword>
<reference evidence="5 6" key="1">
    <citation type="submission" date="2019-08" db="EMBL/GenBank/DDBJ databases">
        <authorList>
            <person name="Kuhnert P."/>
        </authorList>
    </citation>
    <scope>NUCLEOTIDE SEQUENCE [LARGE SCALE GENOMIC DNA]</scope>
    <source>
        <strain evidence="5 6">B36.5</strain>
    </source>
</reference>
<name>A0AAE6ITJ5_TREPH</name>
<dbReference type="RefSeq" id="WP_081718825.1">
    <property type="nucleotide sequence ID" value="NZ_CDNC01000034.1"/>
</dbReference>
<gene>
    <name evidence="5" type="ORF">FUT82_08405</name>
</gene>
<dbReference type="InterPro" id="IPR003507">
    <property type="entry name" value="S66_fam"/>
</dbReference>
<dbReference type="InterPro" id="IPR040449">
    <property type="entry name" value="Peptidase_S66_N"/>
</dbReference>
<evidence type="ECO:0000313" key="5">
    <source>
        <dbReference type="EMBL" id="QEJ98015.1"/>
    </source>
</evidence>
<dbReference type="InterPro" id="IPR040921">
    <property type="entry name" value="Peptidase_S66C"/>
</dbReference>
<dbReference type="PANTHER" id="PTHR30237">
    <property type="entry name" value="MURAMOYLTETRAPEPTIDE CARBOXYPEPTIDASE"/>
    <property type="match status" value="1"/>
</dbReference>
<comment type="similarity">
    <text evidence="1">Belongs to the peptidase S66 family.</text>
</comment>
<dbReference type="AlphaFoldDB" id="A0AAE6ITJ5"/>
<evidence type="ECO:0000256" key="1">
    <source>
        <dbReference type="ARBA" id="ARBA00010233"/>
    </source>
</evidence>
<dbReference type="InterPro" id="IPR027478">
    <property type="entry name" value="LdcA_N"/>
</dbReference>
<dbReference type="Pfam" id="PF17676">
    <property type="entry name" value="Peptidase_S66C"/>
    <property type="match status" value="1"/>
</dbReference>
<feature type="domain" description="LD-carboxypeptidase N-terminal" evidence="3">
    <location>
        <begin position="18"/>
        <end position="76"/>
    </location>
</feature>
<evidence type="ECO:0000256" key="2">
    <source>
        <dbReference type="ARBA" id="ARBA00022801"/>
    </source>
</evidence>
<dbReference type="SUPFAM" id="SSF141986">
    <property type="entry name" value="LD-carboxypeptidase A C-terminal domain-like"/>
    <property type="match status" value="1"/>
</dbReference>
<dbReference type="PANTHER" id="PTHR30237:SF4">
    <property type="entry name" value="LD-CARBOXYPEPTIDASE C-TERMINAL DOMAIN-CONTAINING PROTEIN"/>
    <property type="match status" value="1"/>
</dbReference>
<organism evidence="5 6">
    <name type="scientific">Treponema phagedenis</name>
    <dbReference type="NCBI Taxonomy" id="162"/>
    <lineage>
        <taxon>Bacteria</taxon>
        <taxon>Pseudomonadati</taxon>
        <taxon>Spirochaetota</taxon>
        <taxon>Spirochaetia</taxon>
        <taxon>Spirochaetales</taxon>
        <taxon>Treponemataceae</taxon>
        <taxon>Treponema</taxon>
    </lineage>
</organism>
<dbReference type="GO" id="GO:0016787">
    <property type="term" value="F:hydrolase activity"/>
    <property type="evidence" value="ECO:0007669"/>
    <property type="project" value="UniProtKB-KW"/>
</dbReference>
<dbReference type="Pfam" id="PF02016">
    <property type="entry name" value="Peptidase_S66"/>
    <property type="match status" value="1"/>
</dbReference>
<dbReference type="Proteomes" id="UP000323594">
    <property type="component" value="Chromosome"/>
</dbReference>
<dbReference type="Gene3D" id="3.40.50.10740">
    <property type="entry name" value="Class I glutamine amidotransferase-like"/>
    <property type="match status" value="1"/>
</dbReference>
<dbReference type="InterPro" id="IPR029062">
    <property type="entry name" value="Class_I_gatase-like"/>
</dbReference>
<evidence type="ECO:0000313" key="6">
    <source>
        <dbReference type="Proteomes" id="UP000323594"/>
    </source>
</evidence>
<dbReference type="InterPro" id="IPR027461">
    <property type="entry name" value="Carboxypeptidase_A_C_sf"/>
</dbReference>
<dbReference type="EMBL" id="CP042817">
    <property type="protein sequence ID" value="QEJ98015.1"/>
    <property type="molecule type" value="Genomic_DNA"/>
</dbReference>